<comment type="caution">
    <text evidence="3">The sequence shown here is derived from an EMBL/GenBank/DDBJ whole genome shotgun (WGS) entry which is preliminary data.</text>
</comment>
<keyword evidence="2" id="KW-0812">Transmembrane</keyword>
<organism evidence="3 4">
    <name type="scientific">Cellulomonas xylanilytica</name>
    <dbReference type="NCBI Taxonomy" id="233583"/>
    <lineage>
        <taxon>Bacteria</taxon>
        <taxon>Bacillati</taxon>
        <taxon>Actinomycetota</taxon>
        <taxon>Actinomycetes</taxon>
        <taxon>Micrococcales</taxon>
        <taxon>Cellulomonadaceae</taxon>
        <taxon>Cellulomonas</taxon>
    </lineage>
</organism>
<feature type="transmembrane region" description="Helical" evidence="2">
    <location>
        <begin position="6"/>
        <end position="25"/>
    </location>
</feature>
<evidence type="ECO:0000313" key="4">
    <source>
        <dbReference type="Proteomes" id="UP000321118"/>
    </source>
</evidence>
<keyword evidence="2" id="KW-0472">Membrane</keyword>
<evidence type="ECO:0000256" key="2">
    <source>
        <dbReference type="SAM" id="Phobius"/>
    </source>
</evidence>
<proteinExistence type="predicted"/>
<dbReference type="EMBL" id="BJUB01000001">
    <property type="protein sequence ID" value="GEK19681.1"/>
    <property type="molecule type" value="Genomic_DNA"/>
</dbReference>
<sequence>MEMWLWFGIVVAVLAGLVVPLWRVVREDGLGHRPPPATRHERPESGPLT</sequence>
<feature type="region of interest" description="Disordered" evidence="1">
    <location>
        <begin position="28"/>
        <end position="49"/>
    </location>
</feature>
<feature type="compositionally biased region" description="Basic and acidic residues" evidence="1">
    <location>
        <begin position="38"/>
        <end position="49"/>
    </location>
</feature>
<dbReference type="RefSeq" id="WP_186813276.1">
    <property type="nucleotide sequence ID" value="NZ_BJUB01000001.1"/>
</dbReference>
<keyword evidence="2" id="KW-1133">Transmembrane helix</keyword>
<gene>
    <name evidence="3" type="ORF">CXY01_02010</name>
</gene>
<dbReference type="Proteomes" id="UP000321118">
    <property type="component" value="Unassembled WGS sequence"/>
</dbReference>
<dbReference type="AlphaFoldDB" id="A0A510V1I1"/>
<name>A0A510V1I1_9CELL</name>
<keyword evidence="4" id="KW-1185">Reference proteome</keyword>
<accession>A0A510V1I1</accession>
<evidence type="ECO:0000256" key="1">
    <source>
        <dbReference type="SAM" id="MobiDB-lite"/>
    </source>
</evidence>
<protein>
    <submittedName>
        <fullName evidence="3">Uncharacterized protein</fullName>
    </submittedName>
</protein>
<evidence type="ECO:0000313" key="3">
    <source>
        <dbReference type="EMBL" id="GEK19681.1"/>
    </source>
</evidence>
<reference evidence="3 4" key="1">
    <citation type="submission" date="2019-07" db="EMBL/GenBank/DDBJ databases">
        <title>Whole genome shotgun sequence of Cellulomonas xylanilytica NBRC 101102.</title>
        <authorList>
            <person name="Hosoyama A."/>
            <person name="Uohara A."/>
            <person name="Ohji S."/>
            <person name="Ichikawa N."/>
        </authorList>
    </citation>
    <scope>NUCLEOTIDE SEQUENCE [LARGE SCALE GENOMIC DNA]</scope>
    <source>
        <strain evidence="3 4">NBRC 101102</strain>
    </source>
</reference>